<dbReference type="InterPro" id="IPR007693">
    <property type="entry name" value="DNA_helicase_DnaB-like_N"/>
</dbReference>
<dbReference type="EMBL" id="SORZ01000001">
    <property type="protein sequence ID" value="TPW36092.1"/>
    <property type="molecule type" value="Genomic_DNA"/>
</dbReference>
<evidence type="ECO:0000256" key="10">
    <source>
        <dbReference type="ARBA" id="ARBA00023235"/>
    </source>
</evidence>
<reference evidence="16 17" key="1">
    <citation type="submission" date="2019-03" db="EMBL/GenBank/DDBJ databases">
        <title>The complete genome sequence of Neokomagataea sp. Jb2 NBRC113641.</title>
        <authorList>
            <person name="Chua K.-O."/>
            <person name="Chan K.-G."/>
            <person name="See-Too W.-S."/>
        </authorList>
    </citation>
    <scope>NUCLEOTIDE SEQUENCE [LARGE SCALE GENOMIC DNA]</scope>
    <source>
        <strain evidence="16 17">Jb2</strain>
    </source>
</reference>
<evidence type="ECO:0000313" key="16">
    <source>
        <dbReference type="EMBL" id="TPW36092.1"/>
    </source>
</evidence>
<keyword evidence="6 14" id="KW-0378">Hydrolase</keyword>
<comment type="subunit">
    <text evidence="2">Homohexamer.</text>
</comment>
<keyword evidence="9 14" id="KW-0238">DNA-binding</keyword>
<dbReference type="SUPFAM" id="SSF48024">
    <property type="entry name" value="N-terminal domain of DnaB helicase"/>
    <property type="match status" value="1"/>
</dbReference>
<dbReference type="EC" id="5.6.2.3" evidence="13 14"/>
<dbReference type="RefSeq" id="WP_165600435.1">
    <property type="nucleotide sequence ID" value="NZ_SORZ01000001.1"/>
</dbReference>
<accession>A0A506US08</accession>
<keyword evidence="4 14" id="KW-0235">DNA replication</keyword>
<gene>
    <name evidence="16" type="ORF">E3202_04140</name>
</gene>
<dbReference type="AlphaFoldDB" id="A0A506US08"/>
<proteinExistence type="inferred from homology"/>
<dbReference type="Gene3D" id="3.40.50.300">
    <property type="entry name" value="P-loop containing nucleotide triphosphate hydrolases"/>
    <property type="match status" value="1"/>
</dbReference>
<evidence type="ECO:0000256" key="8">
    <source>
        <dbReference type="ARBA" id="ARBA00022840"/>
    </source>
</evidence>
<evidence type="ECO:0000259" key="15">
    <source>
        <dbReference type="PROSITE" id="PS51199"/>
    </source>
</evidence>
<feature type="domain" description="SF4 helicase" evidence="15">
    <location>
        <begin position="208"/>
        <end position="511"/>
    </location>
</feature>
<evidence type="ECO:0000256" key="14">
    <source>
        <dbReference type="RuleBase" id="RU362085"/>
    </source>
</evidence>
<dbReference type="GO" id="GO:0005829">
    <property type="term" value="C:cytosol"/>
    <property type="evidence" value="ECO:0007669"/>
    <property type="project" value="TreeGrafter"/>
</dbReference>
<evidence type="ECO:0000256" key="9">
    <source>
        <dbReference type="ARBA" id="ARBA00023125"/>
    </source>
</evidence>
<evidence type="ECO:0000256" key="13">
    <source>
        <dbReference type="NCBIfam" id="TIGR00665"/>
    </source>
</evidence>
<organism evidence="16 17">
    <name type="scientific">Oecophyllibacter saccharovorans</name>
    <dbReference type="NCBI Taxonomy" id="2558360"/>
    <lineage>
        <taxon>Bacteria</taxon>
        <taxon>Pseudomonadati</taxon>
        <taxon>Pseudomonadota</taxon>
        <taxon>Alphaproteobacteria</taxon>
        <taxon>Acetobacterales</taxon>
        <taxon>Acetobacteraceae</taxon>
        <taxon>Oecophyllibacter</taxon>
    </lineage>
</organism>
<dbReference type="InterPro" id="IPR036185">
    <property type="entry name" value="DNA_heli_DnaB-like_N_sf"/>
</dbReference>
<dbReference type="InterPro" id="IPR027417">
    <property type="entry name" value="P-loop_NTPase"/>
</dbReference>
<dbReference type="Proteomes" id="UP000315037">
    <property type="component" value="Unassembled WGS sequence"/>
</dbReference>
<evidence type="ECO:0000256" key="4">
    <source>
        <dbReference type="ARBA" id="ARBA00022705"/>
    </source>
</evidence>
<evidence type="ECO:0000256" key="11">
    <source>
        <dbReference type="ARBA" id="ARBA00044932"/>
    </source>
</evidence>
<comment type="catalytic activity">
    <reaction evidence="12 14">
        <text>ATP + H2O = ADP + phosphate + H(+)</text>
        <dbReference type="Rhea" id="RHEA:13065"/>
        <dbReference type="ChEBI" id="CHEBI:15377"/>
        <dbReference type="ChEBI" id="CHEBI:15378"/>
        <dbReference type="ChEBI" id="CHEBI:30616"/>
        <dbReference type="ChEBI" id="CHEBI:43474"/>
        <dbReference type="ChEBI" id="CHEBI:456216"/>
        <dbReference type="EC" id="5.6.2.3"/>
    </reaction>
</comment>
<dbReference type="Pfam" id="PF00772">
    <property type="entry name" value="DnaB"/>
    <property type="match status" value="1"/>
</dbReference>
<dbReference type="InterPro" id="IPR016136">
    <property type="entry name" value="DNA_helicase_N/primase_C"/>
</dbReference>
<evidence type="ECO:0000256" key="1">
    <source>
        <dbReference type="ARBA" id="ARBA00008428"/>
    </source>
</evidence>
<keyword evidence="5 14" id="KW-0547">Nucleotide-binding</keyword>
<dbReference type="PROSITE" id="PS51199">
    <property type="entry name" value="SF4_HELICASE"/>
    <property type="match status" value="1"/>
</dbReference>
<dbReference type="GO" id="GO:0003677">
    <property type="term" value="F:DNA binding"/>
    <property type="evidence" value="ECO:0007669"/>
    <property type="project" value="UniProtKB-UniRule"/>
</dbReference>
<evidence type="ECO:0000256" key="5">
    <source>
        <dbReference type="ARBA" id="ARBA00022741"/>
    </source>
</evidence>
<protein>
    <recommendedName>
        <fullName evidence="13 14">Replicative DNA helicase</fullName>
        <ecNumber evidence="13 14">5.6.2.3</ecNumber>
    </recommendedName>
</protein>
<evidence type="ECO:0000256" key="7">
    <source>
        <dbReference type="ARBA" id="ARBA00022806"/>
    </source>
</evidence>
<comment type="caution">
    <text evidence="16">The sequence shown here is derived from an EMBL/GenBank/DDBJ whole genome shotgun (WGS) entry which is preliminary data.</text>
</comment>
<keyword evidence="8 14" id="KW-0067">ATP-binding</keyword>
<dbReference type="PANTHER" id="PTHR30153:SF2">
    <property type="entry name" value="REPLICATIVE DNA HELICASE"/>
    <property type="match status" value="1"/>
</dbReference>
<dbReference type="PANTHER" id="PTHR30153">
    <property type="entry name" value="REPLICATIVE DNA HELICASE DNAB"/>
    <property type="match status" value="1"/>
</dbReference>
<name>A0A506US08_9PROT</name>
<evidence type="ECO:0000256" key="2">
    <source>
        <dbReference type="ARBA" id="ARBA00011643"/>
    </source>
</evidence>
<keyword evidence="17" id="KW-1185">Reference proteome</keyword>
<keyword evidence="3 14" id="KW-0639">Primosome</keyword>
<dbReference type="InterPro" id="IPR007692">
    <property type="entry name" value="DNA_helicase_DnaB"/>
</dbReference>
<evidence type="ECO:0000256" key="12">
    <source>
        <dbReference type="ARBA" id="ARBA00048954"/>
    </source>
</evidence>
<keyword evidence="10" id="KW-0413">Isomerase</keyword>
<dbReference type="GO" id="GO:0006269">
    <property type="term" value="P:DNA replication, synthesis of primer"/>
    <property type="evidence" value="ECO:0007669"/>
    <property type="project" value="UniProtKB-UniRule"/>
</dbReference>
<keyword evidence="7 14" id="KW-0347">Helicase</keyword>
<dbReference type="Pfam" id="PF03796">
    <property type="entry name" value="DnaB_C"/>
    <property type="match status" value="1"/>
</dbReference>
<evidence type="ECO:0000256" key="3">
    <source>
        <dbReference type="ARBA" id="ARBA00022515"/>
    </source>
</evidence>
<dbReference type="GO" id="GO:0005524">
    <property type="term" value="F:ATP binding"/>
    <property type="evidence" value="ECO:0007669"/>
    <property type="project" value="UniProtKB-UniRule"/>
</dbReference>
<evidence type="ECO:0000256" key="6">
    <source>
        <dbReference type="ARBA" id="ARBA00022801"/>
    </source>
</evidence>
<dbReference type="InterPro" id="IPR007694">
    <property type="entry name" value="DNA_helicase_DnaB-like_C"/>
</dbReference>
<dbReference type="CDD" id="cd00984">
    <property type="entry name" value="DnaB_C"/>
    <property type="match status" value="1"/>
</dbReference>
<dbReference type="GO" id="GO:0043139">
    <property type="term" value="F:5'-3' DNA helicase activity"/>
    <property type="evidence" value="ECO:0007669"/>
    <property type="project" value="UniProtKB-EC"/>
</dbReference>
<comment type="function">
    <text evidence="11 14">The main replicative DNA helicase, it participates in initiation and elongation during chromosome replication. Travels ahead of the DNA replisome, separating dsDNA into templates for DNA synthesis. A processive ATP-dependent 5'-3' DNA helicase it has DNA-dependent ATPase activity.</text>
</comment>
<dbReference type="NCBIfam" id="NF006606">
    <property type="entry name" value="PRK09165.1"/>
    <property type="match status" value="1"/>
</dbReference>
<dbReference type="GO" id="GO:1990077">
    <property type="term" value="C:primosome complex"/>
    <property type="evidence" value="ECO:0007669"/>
    <property type="project" value="UniProtKB-UniRule"/>
</dbReference>
<comment type="similarity">
    <text evidence="1 14">Belongs to the helicase family. DnaB subfamily.</text>
</comment>
<dbReference type="NCBIfam" id="TIGR00665">
    <property type="entry name" value="DnaB"/>
    <property type="match status" value="1"/>
</dbReference>
<evidence type="ECO:0000313" key="17">
    <source>
        <dbReference type="Proteomes" id="UP000315037"/>
    </source>
</evidence>
<dbReference type="GO" id="GO:0016887">
    <property type="term" value="F:ATP hydrolysis activity"/>
    <property type="evidence" value="ECO:0007669"/>
    <property type="project" value="RHEA"/>
</dbReference>
<dbReference type="SUPFAM" id="SSF52540">
    <property type="entry name" value="P-loop containing nucleoside triphosphate hydrolases"/>
    <property type="match status" value="1"/>
</dbReference>
<dbReference type="Gene3D" id="1.10.860.10">
    <property type="entry name" value="DNAb Helicase, Chain A"/>
    <property type="match status" value="1"/>
</dbReference>
<sequence>MSDRVSESSIPTTQLATPAAAGPLAALVNAGLERGLPANAQAEQALLGAILTNNKAYEHVSDFLQPVHFSNGLNGRVYEAIARRIENGQLADPVTMRGEFEHTGILAEAGGPAYLVELLNAMVGIVNAGEYGRIIHDCWIRRQLIEIGETVVNNAFGGTPELDGPDQIAAGEEALFKLATDKGQDGGFVSFERALIEALGTAEQAFNRTGDIVGLTSGLRDFDKKTGGLHPSDLIILAGRPAMGKTALATKIAFSAARALMREAEEQGGRPAGSVAIFSLEMSAKQLATRILSEQAEVSGERIRRGDIGQKEFDRFVRVSRELQRLPLHIDDTPAISLSAMRTRCRRLARTKGLSLVVVDYLQLMRPAVGTRIDNRVLEISMITQGLKAIAKELEVPVIALSQLSRQVESREDKRPMLSDLRESGSIEQDADAVMFVYRDEYYLQQRQPKDSAFDSPDKYIEALEEWQRKMALVHNKAELILEKQRHGPTGTIPLYFEGQYTRFADLDTVHEDYGP</sequence>